<comment type="caution">
    <text evidence="10">The sequence shown here is derived from an EMBL/GenBank/DDBJ whole genome shotgun (WGS) entry which is preliminary data.</text>
</comment>
<protein>
    <recommendedName>
        <fullName evidence="1">non-specific serine/threonine protein kinase</fullName>
        <ecNumber evidence="1">2.7.11.1</ecNumber>
    </recommendedName>
</protein>
<organism evidence="10 11">
    <name type="scientific">Salix brachista</name>
    <dbReference type="NCBI Taxonomy" id="2182728"/>
    <lineage>
        <taxon>Eukaryota</taxon>
        <taxon>Viridiplantae</taxon>
        <taxon>Streptophyta</taxon>
        <taxon>Embryophyta</taxon>
        <taxon>Tracheophyta</taxon>
        <taxon>Spermatophyta</taxon>
        <taxon>Magnoliopsida</taxon>
        <taxon>eudicotyledons</taxon>
        <taxon>Gunneridae</taxon>
        <taxon>Pentapetalae</taxon>
        <taxon>rosids</taxon>
        <taxon>fabids</taxon>
        <taxon>Malpighiales</taxon>
        <taxon>Salicaceae</taxon>
        <taxon>Saliceae</taxon>
        <taxon>Salix</taxon>
    </lineage>
</organism>
<evidence type="ECO:0000256" key="4">
    <source>
        <dbReference type="ARBA" id="ARBA00047899"/>
    </source>
</evidence>
<dbReference type="InterPro" id="IPR000742">
    <property type="entry name" value="EGF"/>
</dbReference>
<feature type="transmembrane region" description="Helical" evidence="7">
    <location>
        <begin position="782"/>
        <end position="800"/>
    </location>
</feature>
<dbReference type="CDD" id="cd01098">
    <property type="entry name" value="PAN_AP_plant"/>
    <property type="match status" value="1"/>
</dbReference>
<keyword evidence="7" id="KW-0472">Membrane</keyword>
<evidence type="ECO:0000259" key="9">
    <source>
        <dbReference type="PROSITE" id="PS50948"/>
    </source>
</evidence>
<dbReference type="SUPFAM" id="SSF56112">
    <property type="entry name" value="Protein kinase-like (PK-like)"/>
    <property type="match status" value="2"/>
</dbReference>
<evidence type="ECO:0000256" key="6">
    <source>
        <dbReference type="PROSITE-ProRule" id="PRU00076"/>
    </source>
</evidence>
<name>A0A5N5KIN6_9ROSI</name>
<dbReference type="Pfam" id="PF00954">
    <property type="entry name" value="S_locus_glycop"/>
    <property type="match status" value="2"/>
</dbReference>
<proteinExistence type="predicted"/>
<accession>A0A5N5KIN6</accession>
<evidence type="ECO:0000256" key="5">
    <source>
        <dbReference type="ARBA" id="ARBA00048679"/>
    </source>
</evidence>
<evidence type="ECO:0000256" key="7">
    <source>
        <dbReference type="SAM" id="Phobius"/>
    </source>
</evidence>
<comment type="caution">
    <text evidence="6">Lacks conserved residue(s) required for the propagation of feature annotation.</text>
</comment>
<dbReference type="Gene3D" id="1.10.510.10">
    <property type="entry name" value="Transferase(Phosphotransferase) domain 1"/>
    <property type="match status" value="1"/>
</dbReference>
<dbReference type="Pfam" id="PF08276">
    <property type="entry name" value="PAN_2"/>
    <property type="match status" value="1"/>
</dbReference>
<dbReference type="InterPro" id="IPR011009">
    <property type="entry name" value="Kinase-like_dom_sf"/>
</dbReference>
<dbReference type="PROSITE" id="PS50948">
    <property type="entry name" value="PAN"/>
    <property type="match status" value="1"/>
</dbReference>
<dbReference type="Proteomes" id="UP000326939">
    <property type="component" value="Chromosome 13"/>
</dbReference>
<comment type="catalytic activity">
    <reaction evidence="5">
        <text>L-seryl-[protein] + ATP = O-phospho-L-seryl-[protein] + ADP + H(+)</text>
        <dbReference type="Rhea" id="RHEA:17989"/>
        <dbReference type="Rhea" id="RHEA-COMP:9863"/>
        <dbReference type="Rhea" id="RHEA-COMP:11604"/>
        <dbReference type="ChEBI" id="CHEBI:15378"/>
        <dbReference type="ChEBI" id="CHEBI:29999"/>
        <dbReference type="ChEBI" id="CHEBI:30616"/>
        <dbReference type="ChEBI" id="CHEBI:83421"/>
        <dbReference type="ChEBI" id="CHEBI:456216"/>
        <dbReference type="EC" id="2.7.11.1"/>
    </reaction>
</comment>
<evidence type="ECO:0000256" key="3">
    <source>
        <dbReference type="ARBA" id="ARBA00023157"/>
    </source>
</evidence>
<evidence type="ECO:0000256" key="1">
    <source>
        <dbReference type="ARBA" id="ARBA00012513"/>
    </source>
</evidence>
<dbReference type="EMBL" id="VDCV01000013">
    <property type="protein sequence ID" value="KAB5530187.1"/>
    <property type="molecule type" value="Genomic_DNA"/>
</dbReference>
<dbReference type="PROSITE" id="PS50026">
    <property type="entry name" value="EGF_3"/>
    <property type="match status" value="1"/>
</dbReference>
<keyword evidence="7" id="KW-1133">Transmembrane helix</keyword>
<dbReference type="AlphaFoldDB" id="A0A5N5KIN6"/>
<keyword evidence="3" id="KW-1015">Disulfide bond</keyword>
<sequence length="887" mass="98864">MVLISWKSYDDPASGNFSFQQDQEASQYVIWKRSIRCWRSGVSDNGGSSRSEMPSAISYFLSNFTSTSVRNDSVPYITSSLYTNTRMVMSFAGQIQYLQLNTEKTWSVIWAQPRTRCSLYNACGNFGSCNSNNEVVCKCLPGFQPVSPEYWNSGDNSRGCTRRSPLCSNSAASDTFLSLNMMRVANPDAQFKVNSEVECKMECLNNCQCEAFSYEEAETTKGGESESATCWIWTDDLRDIQEEYDGGRDLNVRVSVSDIDEANLTVILKVILVRPLEKDKMMVISAFCLILHMLDHGESAAATCETCGTNMIPYPLSTGPKCGDPAYLNFYCNLSSGQLSFKARGDTYRVTKINPGMHTFVIQTETADSCKSIKSNGNLLQLNQSSPFHVIRFCHAVTGNISSTVSLTGGDEVEIGWDPPPEPTCFSSSDCKDWPNSSCSVRRDGKKLCLCNAHFKWDGLKLKCTGGHYSERKNGSSIGNIPFSLIIAVALISLIALVVLSSTIVCICLQRRRMPKLRENKGSFPRNLGIHFNGSERLAWNLWKEDKAMELLDQTLTKTCNTNEFVKCVNVGLLCVQEDPSDRPTVSTILFMLGSEAPTLPDPKQPAFVIRRCPSSRASSSSKPDTVSNNGNSVSYAKLSKLRPFAYYLTINLKGDDIYVTYSASENSAILRVTLVPDGRIELLLWQEINNDWLSMWQWPSTYCDFYAQCSPFSSCDPKGSQDHCKCLPGFQPKVQQEWDMRNWTGGTCVRQIALRCDKDDGFFKLDFVGSDLYIRLHDRDLVAAVSIGLLGVLCGYFIWRKSCGKQERIEKTCTGMSTSFEIVKSETELNIFSFNLIVAVTNDFCEENKLGEGGFGPVYKVVLPVQGNSASKVSNLLDFFSSSLFY</sequence>
<keyword evidence="6" id="KW-0245">EGF-like domain</keyword>
<evidence type="ECO:0000313" key="10">
    <source>
        <dbReference type="EMBL" id="KAB5530187.1"/>
    </source>
</evidence>
<dbReference type="Gene3D" id="3.30.200.20">
    <property type="entry name" value="Phosphorylase Kinase, domain 1"/>
    <property type="match status" value="1"/>
</dbReference>
<comment type="catalytic activity">
    <reaction evidence="4">
        <text>L-threonyl-[protein] + ATP = O-phospho-L-threonyl-[protein] + ADP + H(+)</text>
        <dbReference type="Rhea" id="RHEA:46608"/>
        <dbReference type="Rhea" id="RHEA-COMP:11060"/>
        <dbReference type="Rhea" id="RHEA-COMP:11605"/>
        <dbReference type="ChEBI" id="CHEBI:15378"/>
        <dbReference type="ChEBI" id="CHEBI:30013"/>
        <dbReference type="ChEBI" id="CHEBI:30616"/>
        <dbReference type="ChEBI" id="CHEBI:61977"/>
        <dbReference type="ChEBI" id="CHEBI:456216"/>
        <dbReference type="EC" id="2.7.11.1"/>
    </reaction>
</comment>
<gene>
    <name evidence="10" type="ORF">DKX38_020268</name>
</gene>
<keyword evidence="2" id="KW-0732">Signal</keyword>
<feature type="transmembrane region" description="Helical" evidence="7">
    <location>
        <begin position="483"/>
        <end position="509"/>
    </location>
</feature>
<reference evidence="11" key="1">
    <citation type="journal article" date="2019" name="Gigascience">
        <title>De novo genome assembly of the endangered Acer yangbiense, a plant species with extremely small populations endemic to Yunnan Province, China.</title>
        <authorList>
            <person name="Yang J."/>
            <person name="Wariss H.M."/>
            <person name="Tao L."/>
            <person name="Zhang R."/>
            <person name="Yun Q."/>
            <person name="Hollingsworth P."/>
            <person name="Dao Z."/>
            <person name="Luo G."/>
            <person name="Guo H."/>
            <person name="Ma Y."/>
            <person name="Sun W."/>
        </authorList>
    </citation>
    <scope>NUCLEOTIDE SEQUENCE [LARGE SCALE GENOMIC DNA]</scope>
    <source>
        <strain evidence="11">cv. br00</strain>
    </source>
</reference>
<dbReference type="EC" id="2.7.11.1" evidence="1"/>
<feature type="domain" description="EGF-like" evidence="8">
    <location>
        <begin position="113"/>
        <end position="149"/>
    </location>
</feature>
<dbReference type="InterPro" id="IPR003609">
    <property type="entry name" value="Pan_app"/>
</dbReference>
<dbReference type="PANTHER" id="PTHR32444:SF235">
    <property type="entry name" value="OS01G0783900 PROTEIN"/>
    <property type="match status" value="1"/>
</dbReference>
<evidence type="ECO:0000313" key="11">
    <source>
        <dbReference type="Proteomes" id="UP000326939"/>
    </source>
</evidence>
<dbReference type="PANTHER" id="PTHR32444">
    <property type="entry name" value="BULB-TYPE LECTIN DOMAIN-CONTAINING PROTEIN"/>
    <property type="match status" value="1"/>
</dbReference>
<dbReference type="InterPro" id="IPR000858">
    <property type="entry name" value="S_locus_glycoprot_dom"/>
</dbReference>
<evidence type="ECO:0000259" key="8">
    <source>
        <dbReference type="PROSITE" id="PS50026"/>
    </source>
</evidence>
<dbReference type="GO" id="GO:0048544">
    <property type="term" value="P:recognition of pollen"/>
    <property type="evidence" value="ECO:0007669"/>
    <property type="project" value="InterPro"/>
</dbReference>
<evidence type="ECO:0000256" key="2">
    <source>
        <dbReference type="ARBA" id="ARBA00022729"/>
    </source>
</evidence>
<keyword evidence="7" id="KW-0812">Transmembrane</keyword>
<dbReference type="SMART" id="SM00473">
    <property type="entry name" value="PAN_AP"/>
    <property type="match status" value="1"/>
</dbReference>
<dbReference type="GO" id="GO:0004674">
    <property type="term" value="F:protein serine/threonine kinase activity"/>
    <property type="evidence" value="ECO:0007669"/>
    <property type="project" value="UniProtKB-EC"/>
</dbReference>
<keyword evidence="11" id="KW-1185">Reference proteome</keyword>
<feature type="domain" description="Apple" evidence="9">
    <location>
        <begin position="167"/>
        <end position="255"/>
    </location>
</feature>